<evidence type="ECO:0000313" key="21">
    <source>
        <dbReference type="Proteomes" id="UP000034013"/>
    </source>
</evidence>
<keyword evidence="13" id="KW-0594">Phospholipid biosynthesis</keyword>
<comment type="cofactor">
    <cofactor evidence="18">
        <name>Mg(2+)</name>
        <dbReference type="ChEBI" id="CHEBI:18420"/>
    </cofactor>
    <text evidence="18">Mn(2+), Zn(2+), Cd(2+) and Co(2+) support activity to lesser extents.</text>
</comment>
<dbReference type="EMBL" id="LBZO01000009">
    <property type="protein sequence ID" value="KKR73951.1"/>
    <property type="molecule type" value="Genomic_DNA"/>
</dbReference>
<dbReference type="AlphaFoldDB" id="A0A0G0TGI1"/>
<dbReference type="Gene3D" id="1.10.287.3610">
    <property type="match status" value="1"/>
</dbReference>
<feature type="active site" description="Proton acceptor" evidence="15">
    <location>
        <position position="66"/>
    </location>
</feature>
<feature type="binding site" evidence="17">
    <location>
        <position position="25"/>
    </location>
    <ligand>
        <name>ATP</name>
        <dbReference type="ChEBI" id="CHEBI:30616"/>
    </ligand>
</feature>
<evidence type="ECO:0000256" key="11">
    <source>
        <dbReference type="ARBA" id="ARBA00023098"/>
    </source>
</evidence>
<feature type="binding site" evidence="18">
    <location>
        <position position="73"/>
    </location>
    <ligand>
        <name>a divalent metal cation</name>
        <dbReference type="ChEBI" id="CHEBI:60240"/>
    </ligand>
</feature>
<keyword evidence="10 19" id="KW-1133">Transmembrane helix</keyword>
<organism evidence="20 21">
    <name type="scientific">Candidatus Woesebacteria bacterium GW2011_GWA2_40_7</name>
    <dbReference type="NCBI Taxonomy" id="1618562"/>
    <lineage>
        <taxon>Bacteria</taxon>
        <taxon>Candidatus Woeseibacteriota</taxon>
    </lineage>
</organism>
<reference evidence="20 21" key="1">
    <citation type="journal article" date="2015" name="Nature">
        <title>rRNA introns, odd ribosomes, and small enigmatic genomes across a large radiation of phyla.</title>
        <authorList>
            <person name="Brown C.T."/>
            <person name="Hug L.A."/>
            <person name="Thomas B.C."/>
            <person name="Sharon I."/>
            <person name="Castelle C.J."/>
            <person name="Singh A."/>
            <person name="Wilkins M.J."/>
            <person name="Williams K.H."/>
            <person name="Banfield J.F."/>
        </authorList>
    </citation>
    <scope>NUCLEOTIDE SEQUENCE [LARGE SCALE GENOMIC DNA]</scope>
</reference>
<dbReference type="Pfam" id="PF01219">
    <property type="entry name" value="DAGK_prokar"/>
    <property type="match status" value="1"/>
</dbReference>
<dbReference type="GO" id="GO:0005886">
    <property type="term" value="C:plasma membrane"/>
    <property type="evidence" value="ECO:0007669"/>
    <property type="project" value="UniProtKB-SubCell"/>
</dbReference>
<proteinExistence type="inferred from homology"/>
<dbReference type="InterPro" id="IPR036945">
    <property type="entry name" value="DAGK_sf"/>
</dbReference>
<keyword evidence="6 19" id="KW-0812">Transmembrane</keyword>
<feature type="binding site" evidence="17">
    <location>
        <begin position="91"/>
        <end position="92"/>
    </location>
    <ligand>
        <name>ATP</name>
        <dbReference type="ChEBI" id="CHEBI:30616"/>
    </ligand>
</feature>
<evidence type="ECO:0000256" key="9">
    <source>
        <dbReference type="ARBA" id="ARBA00022840"/>
    </source>
</evidence>
<keyword evidence="8 20" id="KW-0418">Kinase</keyword>
<keyword evidence="12 19" id="KW-0472">Membrane</keyword>
<feature type="binding site" evidence="16">
    <location>
        <position position="66"/>
    </location>
    <ligand>
        <name>substrate</name>
    </ligand>
</feature>
<evidence type="ECO:0000256" key="7">
    <source>
        <dbReference type="ARBA" id="ARBA00022741"/>
    </source>
</evidence>
<evidence type="ECO:0000256" key="15">
    <source>
        <dbReference type="PIRSR" id="PIRSR600829-1"/>
    </source>
</evidence>
<dbReference type="PANTHER" id="PTHR34299">
    <property type="entry name" value="DIACYLGLYCEROL KINASE"/>
    <property type="match status" value="1"/>
</dbReference>
<feature type="transmembrane region" description="Helical" evidence="19">
    <location>
        <begin position="28"/>
        <end position="46"/>
    </location>
</feature>
<evidence type="ECO:0000256" key="3">
    <source>
        <dbReference type="ARBA" id="ARBA00022475"/>
    </source>
</evidence>
<evidence type="ECO:0000256" key="17">
    <source>
        <dbReference type="PIRSR" id="PIRSR600829-3"/>
    </source>
</evidence>
<dbReference type="Proteomes" id="UP000034013">
    <property type="component" value="Unassembled WGS sequence"/>
</dbReference>
<comment type="similarity">
    <text evidence="2">Belongs to the bacterial diacylglycerol kinase family.</text>
</comment>
<evidence type="ECO:0000256" key="13">
    <source>
        <dbReference type="ARBA" id="ARBA00023209"/>
    </source>
</evidence>
<name>A0A0G0TGI1_9BACT</name>
<evidence type="ECO:0000256" key="19">
    <source>
        <dbReference type="SAM" id="Phobius"/>
    </source>
</evidence>
<feature type="binding site" evidence="18">
    <location>
        <position position="25"/>
    </location>
    <ligand>
        <name>a divalent metal cation</name>
        <dbReference type="ChEBI" id="CHEBI:60240"/>
    </ligand>
</feature>
<keyword evidence="4" id="KW-0444">Lipid biosynthesis</keyword>
<dbReference type="GO" id="GO:0008654">
    <property type="term" value="P:phospholipid biosynthetic process"/>
    <property type="evidence" value="ECO:0007669"/>
    <property type="project" value="UniProtKB-KW"/>
</dbReference>
<keyword evidence="18" id="KW-0460">Magnesium</keyword>
<dbReference type="PANTHER" id="PTHR34299:SF1">
    <property type="entry name" value="DIACYLGLYCEROL KINASE"/>
    <property type="match status" value="1"/>
</dbReference>
<keyword evidence="14" id="KW-1208">Phospholipid metabolism</keyword>
<evidence type="ECO:0000256" key="5">
    <source>
        <dbReference type="ARBA" id="ARBA00022679"/>
    </source>
</evidence>
<evidence type="ECO:0000256" key="4">
    <source>
        <dbReference type="ARBA" id="ARBA00022516"/>
    </source>
</evidence>
<evidence type="ECO:0000256" key="12">
    <source>
        <dbReference type="ARBA" id="ARBA00023136"/>
    </source>
</evidence>
<evidence type="ECO:0000256" key="6">
    <source>
        <dbReference type="ARBA" id="ARBA00022692"/>
    </source>
</evidence>
<keyword evidence="9 17" id="KW-0067">ATP-binding</keyword>
<keyword evidence="3" id="KW-1003">Cell membrane</keyword>
<dbReference type="InterPro" id="IPR000829">
    <property type="entry name" value="DAGK"/>
</dbReference>
<dbReference type="PROSITE" id="PS01069">
    <property type="entry name" value="DAGK_PROKAR"/>
    <property type="match status" value="1"/>
</dbReference>
<keyword evidence="18" id="KW-0479">Metal-binding</keyword>
<evidence type="ECO:0000256" key="18">
    <source>
        <dbReference type="PIRSR" id="PIRSR600829-4"/>
    </source>
</evidence>
<accession>A0A0G0TGI1</accession>
<comment type="subcellular location">
    <subcellularLocation>
        <location evidence="1">Cell membrane</location>
        <topology evidence="1">Multi-pass membrane protein</topology>
    </subcellularLocation>
</comment>
<evidence type="ECO:0000256" key="16">
    <source>
        <dbReference type="PIRSR" id="PIRSR600829-2"/>
    </source>
</evidence>
<evidence type="ECO:0000256" key="14">
    <source>
        <dbReference type="ARBA" id="ARBA00023264"/>
    </source>
</evidence>
<evidence type="ECO:0000256" key="1">
    <source>
        <dbReference type="ARBA" id="ARBA00004651"/>
    </source>
</evidence>
<dbReference type="GO" id="GO:0016301">
    <property type="term" value="F:kinase activity"/>
    <property type="evidence" value="ECO:0007669"/>
    <property type="project" value="UniProtKB-KW"/>
</dbReference>
<dbReference type="InterPro" id="IPR033717">
    <property type="entry name" value="UDPK"/>
</dbReference>
<protein>
    <submittedName>
        <fullName evidence="20">Diacylglycerol kinase</fullName>
    </submittedName>
</protein>
<evidence type="ECO:0000256" key="2">
    <source>
        <dbReference type="ARBA" id="ARBA00005967"/>
    </source>
</evidence>
<dbReference type="GO" id="GO:0046872">
    <property type="term" value="F:metal ion binding"/>
    <property type="evidence" value="ECO:0007669"/>
    <property type="project" value="UniProtKB-KW"/>
</dbReference>
<keyword evidence="11" id="KW-0443">Lipid metabolism</keyword>
<keyword evidence="7 17" id="KW-0547">Nucleotide-binding</keyword>
<evidence type="ECO:0000256" key="8">
    <source>
        <dbReference type="ARBA" id="ARBA00022777"/>
    </source>
</evidence>
<keyword evidence="5" id="KW-0808">Transferase</keyword>
<dbReference type="CDD" id="cd14265">
    <property type="entry name" value="UDPK_IM_like"/>
    <property type="match status" value="1"/>
</dbReference>
<evidence type="ECO:0000313" key="20">
    <source>
        <dbReference type="EMBL" id="KKR73951.1"/>
    </source>
</evidence>
<evidence type="ECO:0000256" key="10">
    <source>
        <dbReference type="ARBA" id="ARBA00022989"/>
    </source>
</evidence>
<feature type="transmembrane region" description="Helical" evidence="19">
    <location>
        <begin position="52"/>
        <end position="68"/>
    </location>
</feature>
<feature type="binding site" evidence="17">
    <location>
        <position position="73"/>
    </location>
    <ligand>
        <name>ATP</name>
        <dbReference type="ChEBI" id="CHEBI:30616"/>
    </ligand>
</feature>
<gene>
    <name evidence="20" type="ORF">UU16_C0009G0021</name>
</gene>
<sequence length="114" mass="12603">MEHRHSLIKSFSFAINGLKGIILKERNFKIQLFVGVLAVILGFALKLNPAEWLNLVIIITLVLILELVNTSIEQIVDLISPEFQEKAKIAKDVAAATVLVASIGSIIELNRARD</sequence>
<dbReference type="GO" id="GO:0005524">
    <property type="term" value="F:ATP binding"/>
    <property type="evidence" value="ECO:0007669"/>
    <property type="project" value="UniProtKB-KW"/>
</dbReference>
<comment type="caution">
    <text evidence="20">The sequence shown here is derived from an EMBL/GenBank/DDBJ whole genome shotgun (WGS) entry which is preliminary data.</text>
</comment>